<proteinExistence type="inferred from homology"/>
<dbReference type="PANTHER" id="PTHR43792:SF8">
    <property type="entry name" value="[RIBOSOMAL PROTEIN US5]-ALANINE N-ACETYLTRANSFERASE"/>
    <property type="match status" value="1"/>
</dbReference>
<keyword evidence="2 5" id="KW-0012">Acyltransferase</keyword>
<evidence type="ECO:0000256" key="3">
    <source>
        <dbReference type="ARBA" id="ARBA00038502"/>
    </source>
</evidence>
<reference evidence="5 6" key="1">
    <citation type="submission" date="2021-04" db="EMBL/GenBank/DDBJ databases">
        <title>Paenibacillus sp. DLE-14 whole genome sequence.</title>
        <authorList>
            <person name="Ham Y.J."/>
        </authorList>
    </citation>
    <scope>NUCLEOTIDE SEQUENCE [LARGE SCALE GENOMIC DNA]</scope>
    <source>
        <strain evidence="5 6">DLE-14</strain>
    </source>
</reference>
<dbReference type="EMBL" id="JAGKSP010000001">
    <property type="protein sequence ID" value="MBP3961312.1"/>
    <property type="molecule type" value="Genomic_DNA"/>
</dbReference>
<name>A0ABS5C5N9_9BACL</name>
<dbReference type="RefSeq" id="WP_210654691.1">
    <property type="nucleotide sequence ID" value="NZ_JAGKSP010000001.1"/>
</dbReference>
<dbReference type="InterPro" id="IPR000182">
    <property type="entry name" value="GNAT_dom"/>
</dbReference>
<dbReference type="PROSITE" id="PS51186">
    <property type="entry name" value="GNAT"/>
    <property type="match status" value="1"/>
</dbReference>
<sequence>MNKINVTLRTKHLTLRMIDESDISKVHEFVMRNKEALIPWEPARSDEYYTMAFQKQLVQSDMQSIHSGQSVKFWICKNDQPQGDLIGTVTLNNIVRGAFQSCHLGYRMDIAERSKGYMKEALARTISYAWEELNLHRIEANIMPRNTASLRAVEKLGFKQEGLAHDYLRINGEWEDHIHMVLLNPYWEEQ</sequence>
<dbReference type="GO" id="GO:0016746">
    <property type="term" value="F:acyltransferase activity"/>
    <property type="evidence" value="ECO:0007669"/>
    <property type="project" value="UniProtKB-KW"/>
</dbReference>
<dbReference type="InterPro" id="IPR051531">
    <property type="entry name" value="N-acetyltransferase"/>
</dbReference>
<evidence type="ECO:0000256" key="2">
    <source>
        <dbReference type="ARBA" id="ARBA00023315"/>
    </source>
</evidence>
<dbReference type="EC" id="2.3.1.-" evidence="5"/>
<comment type="similarity">
    <text evidence="3">Belongs to the acetyltransferase family. RimJ subfamily.</text>
</comment>
<dbReference type="Proteomes" id="UP000673394">
    <property type="component" value="Unassembled WGS sequence"/>
</dbReference>
<dbReference type="Gene3D" id="3.40.630.30">
    <property type="match status" value="1"/>
</dbReference>
<evidence type="ECO:0000256" key="1">
    <source>
        <dbReference type="ARBA" id="ARBA00022679"/>
    </source>
</evidence>
<evidence type="ECO:0000313" key="5">
    <source>
        <dbReference type="EMBL" id="MBP3961312.1"/>
    </source>
</evidence>
<protein>
    <submittedName>
        <fullName evidence="5">GNAT family N-acetyltransferase</fullName>
        <ecNumber evidence="5">2.3.1.-</ecNumber>
    </submittedName>
</protein>
<comment type="caution">
    <text evidence="5">The sequence shown here is derived from an EMBL/GenBank/DDBJ whole genome shotgun (WGS) entry which is preliminary data.</text>
</comment>
<dbReference type="Pfam" id="PF13302">
    <property type="entry name" value="Acetyltransf_3"/>
    <property type="match status" value="1"/>
</dbReference>
<evidence type="ECO:0000313" key="6">
    <source>
        <dbReference type="Proteomes" id="UP000673394"/>
    </source>
</evidence>
<keyword evidence="1 5" id="KW-0808">Transferase</keyword>
<dbReference type="SUPFAM" id="SSF55729">
    <property type="entry name" value="Acyl-CoA N-acyltransferases (Nat)"/>
    <property type="match status" value="1"/>
</dbReference>
<dbReference type="PANTHER" id="PTHR43792">
    <property type="entry name" value="GNAT FAMILY, PUTATIVE (AFU_ORTHOLOGUE AFUA_3G00765)-RELATED-RELATED"/>
    <property type="match status" value="1"/>
</dbReference>
<keyword evidence="6" id="KW-1185">Reference proteome</keyword>
<dbReference type="InterPro" id="IPR016181">
    <property type="entry name" value="Acyl_CoA_acyltransferase"/>
</dbReference>
<organism evidence="5 6">
    <name type="scientific">Paenibacillus lignilyticus</name>
    <dbReference type="NCBI Taxonomy" id="1172615"/>
    <lineage>
        <taxon>Bacteria</taxon>
        <taxon>Bacillati</taxon>
        <taxon>Bacillota</taxon>
        <taxon>Bacilli</taxon>
        <taxon>Bacillales</taxon>
        <taxon>Paenibacillaceae</taxon>
        <taxon>Paenibacillus</taxon>
    </lineage>
</organism>
<accession>A0ABS5C5N9</accession>
<gene>
    <name evidence="5" type="ORF">I8J30_01205</name>
</gene>
<feature type="domain" description="N-acetyltransferase" evidence="4">
    <location>
        <begin position="24"/>
        <end position="185"/>
    </location>
</feature>
<evidence type="ECO:0000259" key="4">
    <source>
        <dbReference type="PROSITE" id="PS51186"/>
    </source>
</evidence>